<evidence type="ECO:0000259" key="4">
    <source>
        <dbReference type="PROSITE" id="PS01124"/>
    </source>
</evidence>
<reference evidence="5" key="2">
    <citation type="submission" date="2020-09" db="EMBL/GenBank/DDBJ databases">
        <authorList>
            <person name="Sun Q."/>
            <person name="Ohkuma M."/>
        </authorList>
    </citation>
    <scope>NUCLEOTIDE SEQUENCE</scope>
    <source>
        <strain evidence="5">JCM 18487</strain>
    </source>
</reference>
<accession>A0A917K9M3</accession>
<dbReference type="PROSITE" id="PS01124">
    <property type="entry name" value="HTH_ARAC_FAMILY_2"/>
    <property type="match status" value="1"/>
</dbReference>
<organism evidence="5 6">
    <name type="scientific">Alicyclobacillus cellulosilyticus</name>
    <dbReference type="NCBI Taxonomy" id="1003997"/>
    <lineage>
        <taxon>Bacteria</taxon>
        <taxon>Bacillati</taxon>
        <taxon>Bacillota</taxon>
        <taxon>Bacilli</taxon>
        <taxon>Bacillales</taxon>
        <taxon>Alicyclobacillaceae</taxon>
        <taxon>Alicyclobacillus</taxon>
    </lineage>
</organism>
<dbReference type="Proteomes" id="UP000637695">
    <property type="component" value="Unassembled WGS sequence"/>
</dbReference>
<evidence type="ECO:0000256" key="3">
    <source>
        <dbReference type="ARBA" id="ARBA00023163"/>
    </source>
</evidence>
<dbReference type="SUPFAM" id="SSF51215">
    <property type="entry name" value="Regulatory protein AraC"/>
    <property type="match status" value="1"/>
</dbReference>
<keyword evidence="6" id="KW-1185">Reference proteome</keyword>
<dbReference type="InterPro" id="IPR009057">
    <property type="entry name" value="Homeodomain-like_sf"/>
</dbReference>
<evidence type="ECO:0000313" key="6">
    <source>
        <dbReference type="Proteomes" id="UP000637695"/>
    </source>
</evidence>
<dbReference type="EMBL" id="BMOY01000013">
    <property type="protein sequence ID" value="GGJ03780.1"/>
    <property type="molecule type" value="Genomic_DNA"/>
</dbReference>
<feature type="domain" description="HTH araC/xylS-type" evidence="4">
    <location>
        <begin position="168"/>
        <end position="266"/>
    </location>
</feature>
<reference evidence="5" key="1">
    <citation type="journal article" date="2014" name="Int. J. Syst. Evol. Microbiol.">
        <title>Complete genome sequence of Corynebacterium casei LMG S-19264T (=DSM 44701T), isolated from a smear-ripened cheese.</title>
        <authorList>
            <consortium name="US DOE Joint Genome Institute (JGI-PGF)"/>
            <person name="Walter F."/>
            <person name="Albersmeier A."/>
            <person name="Kalinowski J."/>
            <person name="Ruckert C."/>
        </authorList>
    </citation>
    <scope>NUCLEOTIDE SEQUENCE</scope>
    <source>
        <strain evidence="5">JCM 18487</strain>
    </source>
</reference>
<comment type="caution">
    <text evidence="5">The sequence shown here is derived from an EMBL/GenBank/DDBJ whole genome shotgun (WGS) entry which is preliminary data.</text>
</comment>
<dbReference type="Pfam" id="PF02311">
    <property type="entry name" value="AraC_binding"/>
    <property type="match status" value="1"/>
</dbReference>
<dbReference type="GO" id="GO:0003700">
    <property type="term" value="F:DNA-binding transcription factor activity"/>
    <property type="evidence" value="ECO:0007669"/>
    <property type="project" value="InterPro"/>
</dbReference>
<name>A0A917K9M3_9BACL</name>
<dbReference type="SMART" id="SM00342">
    <property type="entry name" value="HTH_ARAC"/>
    <property type="match status" value="1"/>
</dbReference>
<keyword evidence="1" id="KW-0805">Transcription regulation</keyword>
<proteinExistence type="predicted"/>
<evidence type="ECO:0000256" key="2">
    <source>
        <dbReference type="ARBA" id="ARBA00023125"/>
    </source>
</evidence>
<dbReference type="Gene3D" id="1.10.10.60">
    <property type="entry name" value="Homeodomain-like"/>
    <property type="match status" value="2"/>
</dbReference>
<dbReference type="Pfam" id="PF12833">
    <property type="entry name" value="HTH_18"/>
    <property type="match status" value="1"/>
</dbReference>
<dbReference type="InterPro" id="IPR037923">
    <property type="entry name" value="HTH-like"/>
</dbReference>
<dbReference type="AlphaFoldDB" id="A0A917K9M3"/>
<dbReference type="PANTHER" id="PTHR43280">
    <property type="entry name" value="ARAC-FAMILY TRANSCRIPTIONAL REGULATOR"/>
    <property type="match status" value="1"/>
</dbReference>
<gene>
    <name evidence="5" type="ORF">GCM10010885_11290</name>
</gene>
<dbReference type="SUPFAM" id="SSF46689">
    <property type="entry name" value="Homeodomain-like"/>
    <property type="match status" value="2"/>
</dbReference>
<evidence type="ECO:0000256" key="1">
    <source>
        <dbReference type="ARBA" id="ARBA00023015"/>
    </source>
</evidence>
<dbReference type="InterPro" id="IPR003313">
    <property type="entry name" value="AraC-bd"/>
</dbReference>
<dbReference type="PANTHER" id="PTHR43280:SF2">
    <property type="entry name" value="HTH-TYPE TRANSCRIPTIONAL REGULATOR EXSA"/>
    <property type="match status" value="1"/>
</dbReference>
<protein>
    <recommendedName>
        <fullName evidence="4">HTH araC/xylS-type domain-containing protein</fullName>
    </recommendedName>
</protein>
<evidence type="ECO:0000313" key="5">
    <source>
        <dbReference type="EMBL" id="GGJ03780.1"/>
    </source>
</evidence>
<dbReference type="GO" id="GO:0043565">
    <property type="term" value="F:sequence-specific DNA binding"/>
    <property type="evidence" value="ECO:0007669"/>
    <property type="project" value="InterPro"/>
</dbReference>
<sequence>MTEEPWTHTTRCLDTFVIIFGIKGELYIHQDGVEHVIGPGTAAVLFPHHTHGGYKTCEPGLSFFWCHFLCQDDFDIQSTPMSVWNWHTAHAHSDEPSNRLANFIILPEIFHPRSPERVHVVFHQLLDVANAHYYTAQATNYWLTCLLIEISQQYLVQQKPIRPNRRFNIMLEWIRMHADRPITVTELAERFHYNRDYLSRLFKRELGIGPVEYIHVVKIARAKKLLCETDKTIKEIAAELGMNDEKYFMKLFKLHEHITPTEFRQSFYRSHLNKR</sequence>
<dbReference type="InterPro" id="IPR018060">
    <property type="entry name" value="HTH_AraC"/>
</dbReference>
<keyword evidence="3" id="KW-0804">Transcription</keyword>
<keyword evidence="2" id="KW-0238">DNA-binding</keyword>